<dbReference type="PANTHER" id="PTHR43798">
    <property type="entry name" value="MONOACYLGLYCEROL LIPASE"/>
    <property type="match status" value="1"/>
</dbReference>
<keyword evidence="2" id="KW-0378">Hydrolase</keyword>
<evidence type="ECO:0000313" key="2">
    <source>
        <dbReference type="EMBL" id="WCL55017.1"/>
    </source>
</evidence>
<dbReference type="Gene3D" id="3.40.50.1820">
    <property type="entry name" value="alpha/beta hydrolase"/>
    <property type="match status" value="1"/>
</dbReference>
<dbReference type="EMBL" id="CP116805">
    <property type="protein sequence ID" value="WCL55017.1"/>
    <property type="molecule type" value="Genomic_DNA"/>
</dbReference>
<dbReference type="InterPro" id="IPR000639">
    <property type="entry name" value="Epox_hydrolase-like"/>
</dbReference>
<dbReference type="Pfam" id="PF00561">
    <property type="entry name" value="Abhydrolase_1"/>
    <property type="match status" value="1"/>
</dbReference>
<dbReference type="InterPro" id="IPR050266">
    <property type="entry name" value="AB_hydrolase_sf"/>
</dbReference>
<evidence type="ECO:0000259" key="1">
    <source>
        <dbReference type="Pfam" id="PF00561"/>
    </source>
</evidence>
<dbReference type="InterPro" id="IPR029058">
    <property type="entry name" value="AB_hydrolase_fold"/>
</dbReference>
<dbReference type="PANTHER" id="PTHR43798:SF33">
    <property type="entry name" value="HYDROLASE, PUTATIVE (AFU_ORTHOLOGUE AFUA_2G14860)-RELATED"/>
    <property type="match status" value="1"/>
</dbReference>
<proteinExistence type="predicted"/>
<gene>
    <name evidence="2" type="ORF">PH603_04495</name>
</gene>
<dbReference type="RefSeq" id="WP_289504768.1">
    <property type="nucleotide sequence ID" value="NZ_CP116805.1"/>
</dbReference>
<dbReference type="GO" id="GO:0016020">
    <property type="term" value="C:membrane"/>
    <property type="evidence" value="ECO:0007669"/>
    <property type="project" value="TreeGrafter"/>
</dbReference>
<dbReference type="KEGG" id="gso:PH603_04495"/>
<sequence length="292" mass="32463">MTPPPIDLDTWAEGGERFKWRSHRIFYRVSGTGPALLLLHGFPTSGHDWAWVASALERHFTLIIPDMPDCGFSENPRGSAASVRQTAEAMDALLQSLGHTSYHALGHDVGATILQDLIARQLERTATCKLLSACFLNGGLIPALHRPVEAQIKLASWLGPIYARMVAKEKFLEAFANVFGAETRPTEEELNIFWKSMMGRNGRGAIARRIRYIAERREQATRWVGALKGTTVPMAAIWGLDDPVSGRHMIEGLERILVKLRVTKLSGIGHYPQVEAPDAVVRHFLAFHKIEA</sequence>
<dbReference type="Proteomes" id="UP001217500">
    <property type="component" value="Chromosome"/>
</dbReference>
<reference evidence="2" key="1">
    <citation type="submission" date="2023-01" db="EMBL/GenBank/DDBJ databases">
        <title>The genome sequence of Kordiimonadaceae bacterium 6D33.</title>
        <authorList>
            <person name="Liu Y."/>
        </authorList>
    </citation>
    <scope>NUCLEOTIDE SEQUENCE</scope>
    <source>
        <strain evidence="2">6D33</strain>
    </source>
</reference>
<protein>
    <submittedName>
        <fullName evidence="2">Alpha/beta hydrolase</fullName>
    </submittedName>
</protein>
<feature type="domain" description="AB hydrolase-1" evidence="1">
    <location>
        <begin position="34"/>
        <end position="277"/>
    </location>
</feature>
<dbReference type="GO" id="GO:0047372">
    <property type="term" value="F:monoacylglycerol lipase activity"/>
    <property type="evidence" value="ECO:0007669"/>
    <property type="project" value="TreeGrafter"/>
</dbReference>
<keyword evidence="3" id="KW-1185">Reference proteome</keyword>
<accession>A0AAE9XPX1</accession>
<dbReference type="AlphaFoldDB" id="A0AAE9XPX1"/>
<dbReference type="GO" id="GO:0046464">
    <property type="term" value="P:acylglycerol catabolic process"/>
    <property type="evidence" value="ECO:0007669"/>
    <property type="project" value="TreeGrafter"/>
</dbReference>
<dbReference type="SUPFAM" id="SSF53474">
    <property type="entry name" value="alpha/beta-Hydrolases"/>
    <property type="match status" value="1"/>
</dbReference>
<dbReference type="InterPro" id="IPR000073">
    <property type="entry name" value="AB_hydrolase_1"/>
</dbReference>
<dbReference type="PRINTS" id="PR00412">
    <property type="entry name" value="EPOXHYDRLASE"/>
</dbReference>
<evidence type="ECO:0000313" key="3">
    <source>
        <dbReference type="Proteomes" id="UP001217500"/>
    </source>
</evidence>
<name>A0AAE9XPX1_9PROT</name>
<organism evidence="2 3">
    <name type="scientific">Gimibacter soli</name>
    <dbReference type="NCBI Taxonomy" id="3024400"/>
    <lineage>
        <taxon>Bacteria</taxon>
        <taxon>Pseudomonadati</taxon>
        <taxon>Pseudomonadota</taxon>
        <taxon>Alphaproteobacteria</taxon>
        <taxon>Kordiimonadales</taxon>
        <taxon>Temperatibacteraceae</taxon>
        <taxon>Gimibacter</taxon>
    </lineage>
</organism>